<dbReference type="GO" id="GO:0000976">
    <property type="term" value="F:transcription cis-regulatory region binding"/>
    <property type="evidence" value="ECO:0007669"/>
    <property type="project" value="TreeGrafter"/>
</dbReference>
<proteinExistence type="predicted"/>
<dbReference type="PANTHER" id="PTHR30055:SF239">
    <property type="entry name" value="TRANSCRIPTIONAL REGULATORY PROTEIN"/>
    <property type="match status" value="1"/>
</dbReference>
<keyword evidence="5" id="KW-1185">Reference proteome</keyword>
<evidence type="ECO:0000259" key="3">
    <source>
        <dbReference type="PROSITE" id="PS50977"/>
    </source>
</evidence>
<dbReference type="PROSITE" id="PS50977">
    <property type="entry name" value="HTH_TETR_2"/>
    <property type="match status" value="1"/>
</dbReference>
<accession>A0A3E0WVS8</accession>
<feature type="domain" description="HTH tetR-type" evidence="3">
    <location>
        <begin position="19"/>
        <end position="79"/>
    </location>
</feature>
<name>A0A3E0WVS8_9GAMM</name>
<protein>
    <submittedName>
        <fullName evidence="4">TetR family transcriptional regulator</fullName>
    </submittedName>
</protein>
<evidence type="ECO:0000256" key="2">
    <source>
        <dbReference type="PROSITE-ProRule" id="PRU00335"/>
    </source>
</evidence>
<dbReference type="InterPro" id="IPR009057">
    <property type="entry name" value="Homeodomain-like_sf"/>
</dbReference>
<gene>
    <name evidence="4" type="ORF">CAL65_11660</name>
</gene>
<dbReference type="RefSeq" id="WP_116302254.1">
    <property type="nucleotide sequence ID" value="NZ_NFZV01000009.1"/>
</dbReference>
<dbReference type="Proteomes" id="UP000256763">
    <property type="component" value="Unassembled WGS sequence"/>
</dbReference>
<organism evidence="4 5">
    <name type="scientific">Alkalilimnicola ehrlichii</name>
    <dbReference type="NCBI Taxonomy" id="351052"/>
    <lineage>
        <taxon>Bacteria</taxon>
        <taxon>Pseudomonadati</taxon>
        <taxon>Pseudomonadota</taxon>
        <taxon>Gammaproteobacteria</taxon>
        <taxon>Chromatiales</taxon>
        <taxon>Ectothiorhodospiraceae</taxon>
        <taxon>Alkalilimnicola</taxon>
    </lineage>
</organism>
<dbReference type="OrthoDB" id="4541465at2"/>
<dbReference type="EMBL" id="NFZW01000010">
    <property type="protein sequence ID" value="RFA36105.1"/>
    <property type="molecule type" value="Genomic_DNA"/>
</dbReference>
<comment type="caution">
    <text evidence="4">The sequence shown here is derived from an EMBL/GenBank/DDBJ whole genome shotgun (WGS) entry which is preliminary data.</text>
</comment>
<evidence type="ECO:0000256" key="1">
    <source>
        <dbReference type="ARBA" id="ARBA00023125"/>
    </source>
</evidence>
<dbReference type="SUPFAM" id="SSF46689">
    <property type="entry name" value="Homeodomain-like"/>
    <property type="match status" value="1"/>
</dbReference>
<feature type="DNA-binding region" description="H-T-H motif" evidence="2">
    <location>
        <begin position="42"/>
        <end position="61"/>
    </location>
</feature>
<dbReference type="InterPro" id="IPR050109">
    <property type="entry name" value="HTH-type_TetR-like_transc_reg"/>
</dbReference>
<dbReference type="Pfam" id="PF00440">
    <property type="entry name" value="TetR_N"/>
    <property type="match status" value="1"/>
</dbReference>
<dbReference type="Gene3D" id="1.10.357.10">
    <property type="entry name" value="Tetracycline Repressor, domain 2"/>
    <property type="match status" value="1"/>
</dbReference>
<evidence type="ECO:0000313" key="5">
    <source>
        <dbReference type="Proteomes" id="UP000256763"/>
    </source>
</evidence>
<dbReference type="InterPro" id="IPR001647">
    <property type="entry name" value="HTH_TetR"/>
</dbReference>
<dbReference type="AlphaFoldDB" id="A0A3E0WVS8"/>
<sequence>MSGTKSRGGRREASRDKAQLTRDDWLDAAAGAIVEGGFDNVRVLVLARKLGVTRGSFYWHFRDHQDLIVSFLKRWRDRRFQEFKYWKLSEDDPVKELRKKLHTLLSETAKNARRLRIELAVRDFARRDAYAAEVVAEVDQARIAENVVLLEQLPTDPRVSRDLALILYAITIGAQVVLTGPTGDEPTIQRVEGLIADTVARWQQIDLE</sequence>
<evidence type="ECO:0000313" key="4">
    <source>
        <dbReference type="EMBL" id="RFA36105.1"/>
    </source>
</evidence>
<reference evidence="5" key="1">
    <citation type="submission" date="2017-05" db="EMBL/GenBank/DDBJ databases">
        <authorList>
            <person name="Sharma S."/>
            <person name="Sidhu C."/>
            <person name="Pinnaka A.K."/>
        </authorList>
    </citation>
    <scope>NUCLEOTIDE SEQUENCE [LARGE SCALE GENOMIC DNA]</scope>
    <source>
        <strain evidence="5">AK93</strain>
    </source>
</reference>
<keyword evidence="1 2" id="KW-0238">DNA-binding</keyword>
<dbReference type="GO" id="GO:0003700">
    <property type="term" value="F:DNA-binding transcription factor activity"/>
    <property type="evidence" value="ECO:0007669"/>
    <property type="project" value="TreeGrafter"/>
</dbReference>
<dbReference type="PANTHER" id="PTHR30055">
    <property type="entry name" value="HTH-TYPE TRANSCRIPTIONAL REGULATOR RUTR"/>
    <property type="match status" value="1"/>
</dbReference>
<dbReference type="PRINTS" id="PR00455">
    <property type="entry name" value="HTHTETR"/>
</dbReference>